<dbReference type="InterPro" id="IPR022134">
    <property type="entry name" value="DUF3667"/>
</dbReference>
<feature type="transmembrane region" description="Helical" evidence="1">
    <location>
        <begin position="281"/>
        <end position="299"/>
    </location>
</feature>
<gene>
    <name evidence="2" type="ORF">A9Q93_00635</name>
</gene>
<keyword evidence="1" id="KW-1133">Transmembrane helix</keyword>
<feature type="transmembrane region" description="Helical" evidence="1">
    <location>
        <begin position="88"/>
        <end position="106"/>
    </location>
</feature>
<accession>A0A1Z8BG54</accession>
<dbReference type="RefSeq" id="WP_303685441.1">
    <property type="nucleotide sequence ID" value="NZ_CAJXYO010000027.1"/>
</dbReference>
<protein>
    <recommendedName>
        <fullName evidence="4">DUF3667 domain-containing protein</fullName>
    </recommendedName>
</protein>
<dbReference type="Pfam" id="PF12412">
    <property type="entry name" value="DUF3667"/>
    <property type="match status" value="1"/>
</dbReference>
<proteinExistence type="predicted"/>
<sequence>MKPTTRSLIKYRGEECLNCGTPLDVEDKYCHQCGQLNSKKQLALKDFFGEFFSNIFSYDSRIWRTITHLLFKPGFVSKQFISGKRLSYANPFRFFLSVCIVFFLMVQAQEFFRYFTEEQVEKVLNKNDDQEAEVDIENGLISIKMQDDKEEITLTDEELKEIENSSFAGKMVASKLRKEQESRLKNDSLKTSVASATSKNTLQKISQTKLDSLSTTQRFFTQTDYYSDFYDEYKIADTSTALEKMEHQNSKYNRAIYDKVILMNKIGEDPSILGDIILPKLPIFLFLFTPILTLFLWLLYLRRDFTYMEHLIFAFNTLTFVFLSMILLFIIKWITLGYVNLAQVFFWFIGPFYFYKALRNFYSQKRFKTIIKFLLVSFIFVIGLITGISLLLLVGIALY</sequence>
<dbReference type="EMBL" id="MAAX01000014">
    <property type="protein sequence ID" value="OUS21561.1"/>
    <property type="molecule type" value="Genomic_DNA"/>
</dbReference>
<keyword evidence="1" id="KW-0472">Membrane</keyword>
<keyword evidence="1" id="KW-0812">Transmembrane</keyword>
<evidence type="ECO:0000256" key="1">
    <source>
        <dbReference type="SAM" id="Phobius"/>
    </source>
</evidence>
<feature type="transmembrane region" description="Helical" evidence="1">
    <location>
        <begin position="337"/>
        <end position="358"/>
    </location>
</feature>
<organism evidence="2 3">
    <name type="scientific">Nonlabens dokdonensis</name>
    <dbReference type="NCBI Taxonomy" id="328515"/>
    <lineage>
        <taxon>Bacteria</taxon>
        <taxon>Pseudomonadati</taxon>
        <taxon>Bacteroidota</taxon>
        <taxon>Flavobacteriia</taxon>
        <taxon>Flavobacteriales</taxon>
        <taxon>Flavobacteriaceae</taxon>
        <taxon>Nonlabens</taxon>
    </lineage>
</organism>
<dbReference type="Proteomes" id="UP000196102">
    <property type="component" value="Unassembled WGS sequence"/>
</dbReference>
<reference evidence="3" key="1">
    <citation type="journal article" date="2017" name="Proc. Natl. Acad. Sci. U.S.A.">
        <title>Simulation of Deepwater Horizon oil plume reveals substrate specialization within a complex community of hydrocarbon-degraders.</title>
        <authorList>
            <person name="Hu P."/>
            <person name="Dubinsky E.A."/>
            <person name="Probst A.J."/>
            <person name="Wang J."/>
            <person name="Sieber C.M.K."/>
            <person name="Tom L.M."/>
            <person name="Gardinali P."/>
            <person name="Banfield J.F."/>
            <person name="Atlas R.M."/>
            <person name="Andersen G.L."/>
        </authorList>
    </citation>
    <scope>NUCLEOTIDE SEQUENCE [LARGE SCALE GENOMIC DNA]</scope>
</reference>
<evidence type="ECO:0000313" key="2">
    <source>
        <dbReference type="EMBL" id="OUS21561.1"/>
    </source>
</evidence>
<evidence type="ECO:0008006" key="4">
    <source>
        <dbReference type="Google" id="ProtNLM"/>
    </source>
</evidence>
<name>A0A1Z8BG54_9FLAO</name>
<dbReference type="AlphaFoldDB" id="A0A1Z8BG54"/>
<comment type="caution">
    <text evidence="2">The sequence shown here is derived from an EMBL/GenBank/DDBJ whole genome shotgun (WGS) entry which is preliminary data.</text>
</comment>
<feature type="transmembrane region" description="Helical" evidence="1">
    <location>
        <begin position="311"/>
        <end position="331"/>
    </location>
</feature>
<feature type="transmembrane region" description="Helical" evidence="1">
    <location>
        <begin position="370"/>
        <end position="398"/>
    </location>
</feature>
<evidence type="ECO:0000313" key="3">
    <source>
        <dbReference type="Proteomes" id="UP000196102"/>
    </source>
</evidence>